<dbReference type="GO" id="GO:0006302">
    <property type="term" value="P:double-strand break repair"/>
    <property type="evidence" value="ECO:0007669"/>
    <property type="project" value="TreeGrafter"/>
</dbReference>
<evidence type="ECO:0000256" key="3">
    <source>
        <dbReference type="ARBA" id="ARBA00023204"/>
    </source>
</evidence>
<evidence type="ECO:0000259" key="5">
    <source>
        <dbReference type="Pfam" id="PF11967"/>
    </source>
</evidence>
<dbReference type="Gene3D" id="2.40.50.140">
    <property type="entry name" value="Nucleic acid-binding proteins"/>
    <property type="match status" value="1"/>
</dbReference>
<dbReference type="PANTHER" id="PTHR33991">
    <property type="entry name" value="DNA REPAIR PROTEIN RECO"/>
    <property type="match status" value="1"/>
</dbReference>
<keyword evidence="7" id="KW-1185">Reference proteome</keyword>
<name>V5WHM1_9SPIO</name>
<feature type="domain" description="DNA replication/recombination mediator RecO N-terminal" evidence="5">
    <location>
        <begin position="2"/>
        <end position="76"/>
    </location>
</feature>
<dbReference type="GO" id="GO:0006310">
    <property type="term" value="P:DNA recombination"/>
    <property type="evidence" value="ECO:0007669"/>
    <property type="project" value="UniProtKB-KW"/>
</dbReference>
<feature type="transmembrane region" description="Helical" evidence="4">
    <location>
        <begin position="21"/>
        <end position="41"/>
    </location>
</feature>
<keyword evidence="1" id="KW-0227">DNA damage</keyword>
<proteinExistence type="predicted"/>
<gene>
    <name evidence="6" type="ORF">L21SP2_1634</name>
</gene>
<dbReference type="SUPFAM" id="SSF57863">
    <property type="entry name" value="ArfGap/RecO-like zinc finger"/>
    <property type="match status" value="1"/>
</dbReference>
<reference evidence="6 7" key="1">
    <citation type="journal article" date="2015" name="Stand. Genomic Sci.">
        <title>Complete genome sequence and description of Salinispira pacifica gen. nov., sp. nov., a novel spirochaete isolated form a hypersaline microbial mat.</title>
        <authorList>
            <person name="Ben Hania W."/>
            <person name="Joseph M."/>
            <person name="Schumann P."/>
            <person name="Bunk B."/>
            <person name="Fiebig A."/>
            <person name="Sproer C."/>
            <person name="Klenk H.P."/>
            <person name="Fardeau M.L."/>
            <person name="Spring S."/>
        </authorList>
    </citation>
    <scope>NUCLEOTIDE SEQUENCE [LARGE SCALE GENOMIC DNA]</scope>
    <source>
        <strain evidence="6 7">L21-RPul-D2</strain>
    </source>
</reference>
<keyword evidence="2" id="KW-0233">DNA recombination</keyword>
<organism evidence="6 7">
    <name type="scientific">Salinispira pacifica</name>
    <dbReference type="NCBI Taxonomy" id="1307761"/>
    <lineage>
        <taxon>Bacteria</taxon>
        <taxon>Pseudomonadati</taxon>
        <taxon>Spirochaetota</taxon>
        <taxon>Spirochaetia</taxon>
        <taxon>Spirochaetales</taxon>
        <taxon>Spirochaetaceae</taxon>
        <taxon>Salinispira</taxon>
    </lineage>
</organism>
<evidence type="ECO:0000313" key="7">
    <source>
        <dbReference type="Proteomes" id="UP000018680"/>
    </source>
</evidence>
<keyword evidence="4" id="KW-0812">Transmembrane</keyword>
<evidence type="ECO:0000256" key="1">
    <source>
        <dbReference type="ARBA" id="ARBA00022763"/>
    </source>
</evidence>
<evidence type="ECO:0000256" key="4">
    <source>
        <dbReference type="SAM" id="Phobius"/>
    </source>
</evidence>
<evidence type="ECO:0000256" key="2">
    <source>
        <dbReference type="ARBA" id="ARBA00023172"/>
    </source>
</evidence>
<keyword evidence="4" id="KW-1133">Transmembrane helix</keyword>
<dbReference type="OrthoDB" id="369554at2"/>
<dbReference type="STRING" id="1307761.L21SP2_1634"/>
<dbReference type="InterPro" id="IPR022572">
    <property type="entry name" value="DNA_rep/recomb_RecO_N"/>
</dbReference>
<dbReference type="Pfam" id="PF11967">
    <property type="entry name" value="RecO_N"/>
    <property type="match status" value="1"/>
</dbReference>
<evidence type="ECO:0000313" key="6">
    <source>
        <dbReference type="EMBL" id="AHC15019.1"/>
    </source>
</evidence>
<dbReference type="InterPro" id="IPR037278">
    <property type="entry name" value="ARFGAP/RecO"/>
</dbReference>
<dbReference type="PANTHER" id="PTHR33991:SF1">
    <property type="entry name" value="DNA REPAIR PROTEIN RECO"/>
    <property type="match status" value="1"/>
</dbReference>
<dbReference type="GO" id="GO:0043590">
    <property type="term" value="C:bacterial nucleoid"/>
    <property type="evidence" value="ECO:0007669"/>
    <property type="project" value="TreeGrafter"/>
</dbReference>
<dbReference type="eggNOG" id="COG1381">
    <property type="taxonomic scope" value="Bacteria"/>
</dbReference>
<dbReference type="EMBL" id="CP006939">
    <property type="protein sequence ID" value="AHC15019.1"/>
    <property type="molecule type" value="Genomic_DNA"/>
</dbReference>
<dbReference type="KEGG" id="slr:L21SP2_1634"/>
<keyword evidence="4" id="KW-0472">Membrane</keyword>
<sequence>MKRNFSSPGIILRVRPGKDKNRYISIITPGMGIIGATAYGASGQKSSLRASTQTFHTGEIFFYKDPVKNYTKVVDIDVIREFTTLRNDPGKIYAASLLTEVMLKAYWGNDQDPRAYRLMFEYLEALDTLAGGKKFFWHRLHYGAIWK</sequence>
<protein>
    <recommendedName>
        <fullName evidence="5">DNA replication/recombination mediator RecO N-terminal domain-containing protein</fullName>
    </recommendedName>
</protein>
<accession>V5WHM1</accession>
<dbReference type="AlphaFoldDB" id="V5WHM1"/>
<dbReference type="HOGENOM" id="CLU_1766721_0_0_12"/>
<keyword evidence="3" id="KW-0234">DNA repair</keyword>
<dbReference type="SUPFAM" id="SSF50249">
    <property type="entry name" value="Nucleic acid-binding proteins"/>
    <property type="match status" value="1"/>
</dbReference>
<dbReference type="NCBIfam" id="TIGR00613">
    <property type="entry name" value="reco"/>
    <property type="match status" value="1"/>
</dbReference>
<dbReference type="Proteomes" id="UP000018680">
    <property type="component" value="Chromosome"/>
</dbReference>
<dbReference type="InterPro" id="IPR003717">
    <property type="entry name" value="RecO"/>
</dbReference>
<dbReference type="InterPro" id="IPR012340">
    <property type="entry name" value="NA-bd_OB-fold"/>
</dbReference>
<dbReference type="RefSeq" id="WP_024267939.1">
    <property type="nucleotide sequence ID" value="NC_023035.1"/>
</dbReference>